<evidence type="ECO:0000313" key="2">
    <source>
        <dbReference type="EMBL" id="KAG2384415.1"/>
    </source>
</evidence>
<protein>
    <submittedName>
        <fullName evidence="2">Uncharacterized protein</fullName>
    </submittedName>
</protein>
<dbReference type="AlphaFoldDB" id="A0A8T0JVI5"/>
<dbReference type="Proteomes" id="UP000743370">
    <property type="component" value="Unassembled WGS sequence"/>
</dbReference>
<reference evidence="2 3" key="1">
    <citation type="submission" date="2020-05" db="EMBL/GenBank/DDBJ databases">
        <title>Vigna angularis (adzuki bean) Var. LongXiaoDou No. 4 denovo assembly.</title>
        <authorList>
            <person name="Xiang H."/>
        </authorList>
    </citation>
    <scope>NUCLEOTIDE SEQUENCE [LARGE SCALE GENOMIC DNA]</scope>
    <source>
        <tissue evidence="2">Leaf</tissue>
    </source>
</reference>
<gene>
    <name evidence="2" type="ORF">HKW66_Vig0148210</name>
</gene>
<sequence length="142" mass="16670">MVVVDVGESKEEFCYGMVKEVVQKYGVSFNKQNRGDKEKIIPVVEEQTRVIADMQSSIHHLRMLVEAKNEDKGQEFGERAFYGSEDPCQSTSVQHQQQTPRFEREDEMKQSTMYDRMKVVPRRQFKSRANRTPFTTDGRRKE</sequence>
<evidence type="ECO:0000313" key="3">
    <source>
        <dbReference type="Proteomes" id="UP000743370"/>
    </source>
</evidence>
<accession>A0A8T0JVI5</accession>
<feature type="compositionally biased region" description="Polar residues" evidence="1">
    <location>
        <begin position="87"/>
        <end position="100"/>
    </location>
</feature>
<feature type="region of interest" description="Disordered" evidence="1">
    <location>
        <begin position="82"/>
        <end position="142"/>
    </location>
</feature>
<dbReference type="EMBL" id="JABFOF010000008">
    <property type="protein sequence ID" value="KAG2384415.1"/>
    <property type="molecule type" value="Genomic_DNA"/>
</dbReference>
<evidence type="ECO:0000256" key="1">
    <source>
        <dbReference type="SAM" id="MobiDB-lite"/>
    </source>
</evidence>
<proteinExistence type="predicted"/>
<feature type="compositionally biased region" description="Basic residues" evidence="1">
    <location>
        <begin position="119"/>
        <end position="129"/>
    </location>
</feature>
<comment type="caution">
    <text evidence="2">The sequence shown here is derived from an EMBL/GenBank/DDBJ whole genome shotgun (WGS) entry which is preliminary data.</text>
</comment>
<name>A0A8T0JVI5_PHAAN</name>
<organism evidence="2 3">
    <name type="scientific">Phaseolus angularis</name>
    <name type="common">Azuki bean</name>
    <name type="synonym">Vigna angularis</name>
    <dbReference type="NCBI Taxonomy" id="3914"/>
    <lineage>
        <taxon>Eukaryota</taxon>
        <taxon>Viridiplantae</taxon>
        <taxon>Streptophyta</taxon>
        <taxon>Embryophyta</taxon>
        <taxon>Tracheophyta</taxon>
        <taxon>Spermatophyta</taxon>
        <taxon>Magnoliopsida</taxon>
        <taxon>eudicotyledons</taxon>
        <taxon>Gunneridae</taxon>
        <taxon>Pentapetalae</taxon>
        <taxon>rosids</taxon>
        <taxon>fabids</taxon>
        <taxon>Fabales</taxon>
        <taxon>Fabaceae</taxon>
        <taxon>Papilionoideae</taxon>
        <taxon>50 kb inversion clade</taxon>
        <taxon>NPAAA clade</taxon>
        <taxon>indigoferoid/millettioid clade</taxon>
        <taxon>Phaseoleae</taxon>
        <taxon>Vigna</taxon>
    </lineage>
</organism>